<dbReference type="Gene3D" id="1.20.1250.20">
    <property type="entry name" value="MFS general substrate transporter like domains"/>
    <property type="match status" value="2"/>
</dbReference>
<feature type="transmembrane region" description="Helical" evidence="7">
    <location>
        <begin position="290"/>
        <end position="314"/>
    </location>
</feature>
<feature type="transmembrane region" description="Helical" evidence="7">
    <location>
        <begin position="38"/>
        <end position="59"/>
    </location>
</feature>
<organism evidence="9 10">
    <name type="scientific">Catenuloplanes atrovinosus</name>
    <dbReference type="NCBI Taxonomy" id="137266"/>
    <lineage>
        <taxon>Bacteria</taxon>
        <taxon>Bacillati</taxon>
        <taxon>Actinomycetota</taxon>
        <taxon>Actinomycetes</taxon>
        <taxon>Micromonosporales</taxon>
        <taxon>Micromonosporaceae</taxon>
        <taxon>Catenuloplanes</taxon>
    </lineage>
</organism>
<keyword evidence="4 7" id="KW-0812">Transmembrane</keyword>
<dbReference type="PROSITE" id="PS50850">
    <property type="entry name" value="MFS"/>
    <property type="match status" value="1"/>
</dbReference>
<evidence type="ECO:0000259" key="8">
    <source>
        <dbReference type="PROSITE" id="PS50850"/>
    </source>
</evidence>
<protein>
    <submittedName>
        <fullName evidence="9">Fucose permease</fullName>
    </submittedName>
</protein>
<keyword evidence="10" id="KW-1185">Reference proteome</keyword>
<dbReference type="GO" id="GO:0022857">
    <property type="term" value="F:transmembrane transporter activity"/>
    <property type="evidence" value="ECO:0007669"/>
    <property type="project" value="InterPro"/>
</dbReference>
<feature type="transmembrane region" description="Helical" evidence="7">
    <location>
        <begin position="236"/>
        <end position="255"/>
    </location>
</feature>
<dbReference type="GO" id="GO:0005886">
    <property type="term" value="C:plasma membrane"/>
    <property type="evidence" value="ECO:0007669"/>
    <property type="project" value="UniProtKB-SubCell"/>
</dbReference>
<feature type="transmembrane region" description="Helical" evidence="7">
    <location>
        <begin position="91"/>
        <end position="114"/>
    </location>
</feature>
<evidence type="ECO:0000313" key="10">
    <source>
        <dbReference type="Proteomes" id="UP001183643"/>
    </source>
</evidence>
<evidence type="ECO:0000256" key="6">
    <source>
        <dbReference type="ARBA" id="ARBA00023136"/>
    </source>
</evidence>
<dbReference type="EMBL" id="JAVDYB010000001">
    <property type="protein sequence ID" value="MDR7274025.1"/>
    <property type="molecule type" value="Genomic_DNA"/>
</dbReference>
<comment type="caution">
    <text evidence="9">The sequence shown here is derived from an EMBL/GenBank/DDBJ whole genome shotgun (WGS) entry which is preliminary data.</text>
</comment>
<dbReference type="RefSeq" id="WP_310363222.1">
    <property type="nucleotide sequence ID" value="NZ_JAVDYB010000001.1"/>
</dbReference>
<name>A0AAE3YID2_9ACTN</name>
<dbReference type="InterPro" id="IPR036259">
    <property type="entry name" value="MFS_trans_sf"/>
</dbReference>
<reference evidence="9" key="1">
    <citation type="submission" date="2023-07" db="EMBL/GenBank/DDBJ databases">
        <title>Sequencing the genomes of 1000 actinobacteria strains.</title>
        <authorList>
            <person name="Klenk H.-P."/>
        </authorList>
    </citation>
    <scope>NUCLEOTIDE SEQUENCE</scope>
    <source>
        <strain evidence="9">DSM 44707</strain>
    </source>
</reference>
<feature type="transmembrane region" description="Helical" evidence="7">
    <location>
        <begin position="158"/>
        <end position="178"/>
    </location>
</feature>
<dbReference type="PANTHER" id="PTHR23514:SF3">
    <property type="entry name" value="BYPASS OF STOP CODON PROTEIN 6"/>
    <property type="match status" value="1"/>
</dbReference>
<dbReference type="AlphaFoldDB" id="A0AAE3YID2"/>
<dbReference type="SUPFAM" id="SSF103473">
    <property type="entry name" value="MFS general substrate transporter"/>
    <property type="match status" value="1"/>
</dbReference>
<evidence type="ECO:0000256" key="7">
    <source>
        <dbReference type="SAM" id="Phobius"/>
    </source>
</evidence>
<feature type="transmembrane region" description="Helical" evidence="7">
    <location>
        <begin position="199"/>
        <end position="224"/>
    </location>
</feature>
<proteinExistence type="inferred from homology"/>
<evidence type="ECO:0000256" key="1">
    <source>
        <dbReference type="ARBA" id="ARBA00004651"/>
    </source>
</evidence>
<feature type="transmembrane region" description="Helical" evidence="7">
    <location>
        <begin position="326"/>
        <end position="347"/>
    </location>
</feature>
<feature type="transmembrane region" description="Helical" evidence="7">
    <location>
        <begin position="353"/>
        <end position="374"/>
    </location>
</feature>
<keyword evidence="5 7" id="KW-1133">Transmembrane helix</keyword>
<dbReference type="Proteomes" id="UP001183643">
    <property type="component" value="Unassembled WGS sequence"/>
</dbReference>
<keyword evidence="3" id="KW-0813">Transport</keyword>
<dbReference type="Pfam" id="PF07690">
    <property type="entry name" value="MFS_1"/>
    <property type="match status" value="1"/>
</dbReference>
<comment type="subcellular location">
    <subcellularLocation>
        <location evidence="1">Cell membrane</location>
        <topology evidence="1">Multi-pass membrane protein</topology>
    </subcellularLocation>
</comment>
<dbReference type="InterPro" id="IPR020846">
    <property type="entry name" value="MFS_dom"/>
</dbReference>
<feature type="transmembrane region" description="Helical" evidence="7">
    <location>
        <begin position="126"/>
        <end position="146"/>
    </location>
</feature>
<evidence type="ECO:0000313" key="9">
    <source>
        <dbReference type="EMBL" id="MDR7274025.1"/>
    </source>
</evidence>
<dbReference type="InterPro" id="IPR011701">
    <property type="entry name" value="MFS"/>
</dbReference>
<evidence type="ECO:0000256" key="5">
    <source>
        <dbReference type="ARBA" id="ARBA00022989"/>
    </source>
</evidence>
<gene>
    <name evidence="9" type="ORF">J2S41_000803</name>
</gene>
<feature type="domain" description="Major facilitator superfamily (MFS) profile" evidence="8">
    <location>
        <begin position="3"/>
        <end position="376"/>
    </location>
</feature>
<evidence type="ECO:0000256" key="3">
    <source>
        <dbReference type="ARBA" id="ARBA00022448"/>
    </source>
</evidence>
<evidence type="ECO:0000256" key="4">
    <source>
        <dbReference type="ARBA" id="ARBA00022692"/>
    </source>
</evidence>
<sequence>MPLLALAYFGFISLGLPDGLLGVAWPSMAADFGVPLDALGFLTVAGMIGYFTSSVAAGFALGRLGVGWLLAISTGLASLALTGYLSTPVMVLAVLCALVLSLGSGAIDSGLNAYAATAFGPRHMNWLHAFFGLGVAIGPLIMTTVLESGLSWRWGYGIVAIFQAGLAVAFALTVRLWVRPVAADAPAEVPKAGHTLRIPAVWLGLGAFVCYVAIEAAAGLWAYTVLTQGRDMSPRAAGLIVSAYWGALFVGRVVFGWVSERISSHRVLVGALVGMAAGAALIALPASGWVAAAGLVVLGFAAAPVFPLLTLTTADRVGAAHADRAIGLQVGASGAGGALVPALIGVLLNRAGFGWLGPALLALSVLLVGLYLLASRGRRPVAV</sequence>
<dbReference type="PANTHER" id="PTHR23514">
    <property type="entry name" value="BYPASS OF STOP CODON PROTEIN 6"/>
    <property type="match status" value="1"/>
</dbReference>
<evidence type="ECO:0000256" key="2">
    <source>
        <dbReference type="ARBA" id="ARBA00008335"/>
    </source>
</evidence>
<keyword evidence="6 7" id="KW-0472">Membrane</keyword>
<feature type="transmembrane region" description="Helical" evidence="7">
    <location>
        <begin position="66"/>
        <end position="85"/>
    </location>
</feature>
<accession>A0AAE3YID2</accession>
<comment type="similarity">
    <text evidence="2">Belongs to the major facilitator superfamily.</text>
</comment>
<feature type="transmembrane region" description="Helical" evidence="7">
    <location>
        <begin position="267"/>
        <end position="284"/>
    </location>
</feature>
<dbReference type="InterPro" id="IPR051788">
    <property type="entry name" value="MFS_Transporter"/>
</dbReference>